<dbReference type="InterPro" id="IPR013761">
    <property type="entry name" value="SAM/pointed_sf"/>
</dbReference>
<dbReference type="InterPro" id="IPR011009">
    <property type="entry name" value="Kinase-like_dom_sf"/>
</dbReference>
<keyword evidence="13" id="KW-0862">Zinc</keyword>
<sequence>MDSVCAKGGKMVERDEQASRDSGGGGAAMAALHQCELIQNMIEISISSLQGLRTKCAASNDLTQQEIRTLEVKLMKYICKQLQCKQKVPETDRPEALDSYPRLRDWLRTINLRPELIHALQAKLSLDALLQMTGVQVRDTMRRLGSSSEECARLIAALSCLKNATESGRDQLTNLGTPLRPHSPSPLARPSSIHSTPSTPSATFPHPRSGSVSAVPTPEALASYVHNDGPLTDPFPMPLAHTARLHGRTSTPPITPPSKRRHRLKPPCTPPPPSRKVLHLLPNITLTRSKSHESQLGNRIEDPPASSFVLPGNSPQTVRRDIGLAVTHRFSTKSWLSQTCQVCQKNMMFGVKCKHCRLKCHNKCTKEAPSCRISFLPIAKIRRTESVPSDINNPVDRPQEAPQFGTLPKAITKKDHPPVLNQLDSSSNPSSTTSSTPSSPAPFQQSYPPSATPPPNPSPKGHRDSRFNFPAAGGCKDASFCFSTDVSCTAHFHPDVLGVEEDIEAEDEEPDVRFHMGSDGECDELDDLPSSRGNQWKGPISRKDSQTSVYLQEWDIPFEQLDLGELIGKGRWGRVHKGRWHGEVAIRLLEIDGNNQDHLKLFKKEVMNYRQTRHENVVLFMGACMAPPHLAIITSFCKGRTLYSVVRDTKNTLDINKTRQIAQEIVKGMGYLHAKGIVHKDLKSKNVFHDTNKVVITDFGLFGISGVVQEGRRENKLKLPHGWICYLAPEIVRKMSPGNSESQLPFSTSADVYASGTIWYELQQGLPITNQPVEATIWQVGSGEGVKKVLAEISLGKEVSEILSACWAYDLRDRPTFTQLADMLEKLPKLNRRLSHPGHFWKSAE</sequence>
<evidence type="ECO:0000256" key="11">
    <source>
        <dbReference type="ARBA" id="ARBA00022771"/>
    </source>
</evidence>
<dbReference type="InterPro" id="IPR046349">
    <property type="entry name" value="C1-like_sf"/>
</dbReference>
<dbReference type="InterPro" id="IPR046861">
    <property type="entry name" value="SAM_KSR1_N"/>
</dbReference>
<dbReference type="HOGENOM" id="CLU_006812_0_0_1"/>
<keyword evidence="8" id="KW-0808">Transferase</keyword>
<keyword evidence="11" id="KW-0863">Zinc-finger</keyword>
<keyword evidence="14" id="KW-0067">ATP-binding</keyword>
<evidence type="ECO:0000313" key="21">
    <source>
        <dbReference type="Ensembl" id="ENSTNIP00000014789.1"/>
    </source>
</evidence>
<dbReference type="InterPro" id="IPR002219">
    <property type="entry name" value="PKC_DAG/PE"/>
</dbReference>
<keyword evidence="9" id="KW-0479">Metal-binding</keyword>
<dbReference type="GO" id="GO:0004674">
    <property type="term" value="F:protein serine/threonine kinase activity"/>
    <property type="evidence" value="ECO:0007669"/>
    <property type="project" value="UniProtKB-KW"/>
</dbReference>
<evidence type="ECO:0000256" key="12">
    <source>
        <dbReference type="ARBA" id="ARBA00022777"/>
    </source>
</evidence>
<comment type="catalytic activity">
    <reaction evidence="17">
        <text>L-seryl-[protein] + ATP = O-phospho-L-seryl-[protein] + ADP + H(+)</text>
        <dbReference type="Rhea" id="RHEA:17989"/>
        <dbReference type="Rhea" id="RHEA-COMP:9863"/>
        <dbReference type="Rhea" id="RHEA-COMP:11604"/>
        <dbReference type="ChEBI" id="CHEBI:15378"/>
        <dbReference type="ChEBI" id="CHEBI:29999"/>
        <dbReference type="ChEBI" id="CHEBI:30616"/>
        <dbReference type="ChEBI" id="CHEBI:83421"/>
        <dbReference type="ChEBI" id="CHEBI:456216"/>
        <dbReference type="EC" id="2.7.11.1"/>
    </reaction>
</comment>
<dbReference type="PROSITE" id="PS50081">
    <property type="entry name" value="ZF_DAG_PE_2"/>
    <property type="match status" value="1"/>
</dbReference>
<evidence type="ECO:0000256" key="18">
    <source>
        <dbReference type="SAM" id="MobiDB-lite"/>
    </source>
</evidence>
<dbReference type="SMART" id="SM00109">
    <property type="entry name" value="C1"/>
    <property type="match status" value="1"/>
</dbReference>
<comment type="similarity">
    <text evidence="3">Belongs to the protein kinase superfamily. TKL Ser/Thr protein kinase family.</text>
</comment>
<feature type="compositionally biased region" description="Low complexity" evidence="18">
    <location>
        <begin position="425"/>
        <end position="438"/>
    </location>
</feature>
<evidence type="ECO:0000256" key="8">
    <source>
        <dbReference type="ARBA" id="ARBA00022679"/>
    </source>
</evidence>
<keyword evidence="7" id="KW-0597">Phosphoprotein</keyword>
<keyword evidence="22" id="KW-1185">Reference proteome</keyword>
<evidence type="ECO:0000313" key="22">
    <source>
        <dbReference type="Proteomes" id="UP000007303"/>
    </source>
</evidence>
<keyword evidence="6" id="KW-0723">Serine/threonine-protein kinase</keyword>
<reference evidence="21" key="3">
    <citation type="submission" date="2025-09" db="UniProtKB">
        <authorList>
            <consortium name="Ensembl"/>
        </authorList>
    </citation>
    <scope>IDENTIFICATION</scope>
</reference>
<dbReference type="InterPro" id="IPR046933">
    <property type="entry name" value="SAM_KSR1_N_sf"/>
</dbReference>
<evidence type="ECO:0000259" key="19">
    <source>
        <dbReference type="PROSITE" id="PS50011"/>
    </source>
</evidence>
<evidence type="ECO:0000256" key="9">
    <source>
        <dbReference type="ARBA" id="ARBA00022723"/>
    </source>
</evidence>
<dbReference type="EC" id="2.7.11.1" evidence="4"/>
<dbReference type="FunFam" id="1.10.150.50:FF:000031">
    <property type="entry name" value="Kinase suppressor of Ras 2"/>
    <property type="match status" value="1"/>
</dbReference>
<keyword evidence="10" id="KW-0547">Nucleotide-binding</keyword>
<dbReference type="GeneTree" id="ENSGT00940000156066"/>
<dbReference type="FunFam" id="3.30.60.20:FF:000010">
    <property type="entry name" value="Putative kinase suppressor of Ras 1"/>
    <property type="match status" value="1"/>
</dbReference>
<dbReference type="STRING" id="99883.ENSTNIP00000014789"/>
<dbReference type="Pfam" id="PF07714">
    <property type="entry name" value="PK_Tyr_Ser-Thr"/>
    <property type="match status" value="1"/>
</dbReference>
<dbReference type="GO" id="GO:0016020">
    <property type="term" value="C:membrane"/>
    <property type="evidence" value="ECO:0007669"/>
    <property type="project" value="UniProtKB-SubCell"/>
</dbReference>
<feature type="compositionally biased region" description="Low complexity" evidence="18">
    <location>
        <begin position="190"/>
        <end position="203"/>
    </location>
</feature>
<dbReference type="PANTHER" id="PTHR23257">
    <property type="entry name" value="SERINE-THREONINE PROTEIN KINASE"/>
    <property type="match status" value="1"/>
</dbReference>
<dbReference type="GO" id="GO:0008270">
    <property type="term" value="F:zinc ion binding"/>
    <property type="evidence" value="ECO:0007669"/>
    <property type="project" value="UniProtKB-KW"/>
</dbReference>
<dbReference type="OMA" id="TWRGPIS"/>
<feature type="domain" description="Protein kinase" evidence="19">
    <location>
        <begin position="561"/>
        <end position="830"/>
    </location>
</feature>
<organism evidence="21 22">
    <name type="scientific">Tetraodon nigroviridis</name>
    <name type="common">Spotted green pufferfish</name>
    <name type="synonym">Chelonodon nigroviridis</name>
    <dbReference type="NCBI Taxonomy" id="99883"/>
    <lineage>
        <taxon>Eukaryota</taxon>
        <taxon>Metazoa</taxon>
        <taxon>Chordata</taxon>
        <taxon>Craniata</taxon>
        <taxon>Vertebrata</taxon>
        <taxon>Euteleostomi</taxon>
        <taxon>Actinopterygii</taxon>
        <taxon>Neopterygii</taxon>
        <taxon>Teleostei</taxon>
        <taxon>Neoteleostei</taxon>
        <taxon>Acanthomorphata</taxon>
        <taxon>Eupercaria</taxon>
        <taxon>Tetraodontiformes</taxon>
        <taxon>Tetradontoidea</taxon>
        <taxon>Tetraodontidae</taxon>
        <taxon>Tetraodon</taxon>
    </lineage>
</organism>
<feature type="region of interest" description="Disordered" evidence="18">
    <location>
        <begin position="1"/>
        <end position="25"/>
    </location>
</feature>
<dbReference type="Ensembl" id="ENSTNIT00000014990.1">
    <property type="protein sequence ID" value="ENSTNIP00000014789.1"/>
    <property type="gene ID" value="ENSTNIG00000011835.1"/>
</dbReference>
<feature type="compositionally biased region" description="Basic and acidic residues" evidence="18">
    <location>
        <begin position="10"/>
        <end position="19"/>
    </location>
</feature>
<dbReference type="SMART" id="SM00220">
    <property type="entry name" value="S_TKc"/>
    <property type="match status" value="1"/>
</dbReference>
<accession>H3D2Q1</accession>
<evidence type="ECO:0000256" key="10">
    <source>
        <dbReference type="ARBA" id="ARBA00022741"/>
    </source>
</evidence>
<dbReference type="FunFam" id="3.30.200.20:FF:000034">
    <property type="entry name" value="Kinase suppressor of Ras 1"/>
    <property type="match status" value="1"/>
</dbReference>
<evidence type="ECO:0000256" key="7">
    <source>
        <dbReference type="ARBA" id="ARBA00022553"/>
    </source>
</evidence>
<evidence type="ECO:0000256" key="6">
    <source>
        <dbReference type="ARBA" id="ARBA00022527"/>
    </source>
</evidence>
<dbReference type="PROSITE" id="PS50011">
    <property type="entry name" value="PROTEIN_KINASE_DOM"/>
    <property type="match status" value="1"/>
</dbReference>
<evidence type="ECO:0000256" key="13">
    <source>
        <dbReference type="ARBA" id="ARBA00022833"/>
    </source>
</evidence>
<reference evidence="22" key="1">
    <citation type="journal article" date="2004" name="Nature">
        <title>Genome duplication in the teleost fish Tetraodon nigroviridis reveals the early vertebrate proto-karyotype.</title>
        <authorList>
            <person name="Jaillon O."/>
            <person name="Aury J.-M."/>
            <person name="Brunet F."/>
            <person name="Petit J.-L."/>
            <person name="Stange-Thomann N."/>
            <person name="Mauceli E."/>
            <person name="Bouneau L."/>
            <person name="Fischer C."/>
            <person name="Ozouf-Costaz C."/>
            <person name="Bernot A."/>
            <person name="Nicaud S."/>
            <person name="Jaffe D."/>
            <person name="Fisher S."/>
            <person name="Lutfalla G."/>
            <person name="Dossat C."/>
            <person name="Segurens B."/>
            <person name="Dasilva C."/>
            <person name="Salanoubat M."/>
            <person name="Levy M."/>
            <person name="Boudet N."/>
            <person name="Castellano S."/>
            <person name="Anthouard V."/>
            <person name="Jubin C."/>
            <person name="Castelli V."/>
            <person name="Katinka M."/>
            <person name="Vacherie B."/>
            <person name="Biemont C."/>
            <person name="Skalli Z."/>
            <person name="Cattolico L."/>
            <person name="Poulain J."/>
            <person name="De Berardinis V."/>
            <person name="Cruaud C."/>
            <person name="Duprat S."/>
            <person name="Brottier P."/>
            <person name="Coutanceau J.-P."/>
            <person name="Gouzy J."/>
            <person name="Parra G."/>
            <person name="Lardier G."/>
            <person name="Chapple C."/>
            <person name="McKernan K.J."/>
            <person name="McEwan P."/>
            <person name="Bosak S."/>
            <person name="Kellis M."/>
            <person name="Volff J.-N."/>
            <person name="Guigo R."/>
            <person name="Zody M.C."/>
            <person name="Mesirov J."/>
            <person name="Lindblad-Toh K."/>
            <person name="Birren B."/>
            <person name="Nusbaum C."/>
            <person name="Kahn D."/>
            <person name="Robinson-Rechavi M."/>
            <person name="Laudet V."/>
            <person name="Schachter V."/>
            <person name="Quetier F."/>
            <person name="Saurin W."/>
            <person name="Scarpelli C."/>
            <person name="Wincker P."/>
            <person name="Lander E.S."/>
            <person name="Weissenbach J."/>
            <person name="Roest Crollius H."/>
        </authorList>
    </citation>
    <scope>NUCLEOTIDE SEQUENCE [LARGE SCALE GENOMIC DNA]</scope>
</reference>
<dbReference type="Gene3D" id="6.10.140.1120">
    <property type="match status" value="1"/>
</dbReference>
<evidence type="ECO:0000259" key="20">
    <source>
        <dbReference type="PROSITE" id="PS50081"/>
    </source>
</evidence>
<evidence type="ECO:0000256" key="4">
    <source>
        <dbReference type="ARBA" id="ARBA00012513"/>
    </source>
</evidence>
<dbReference type="SUPFAM" id="SSF56112">
    <property type="entry name" value="Protein kinase-like (PK-like)"/>
    <property type="match status" value="1"/>
</dbReference>
<dbReference type="Gene3D" id="3.30.200.20">
    <property type="entry name" value="Phosphorylase Kinase, domain 1"/>
    <property type="match status" value="1"/>
</dbReference>
<proteinExistence type="inferred from homology"/>
<dbReference type="GO" id="GO:0007265">
    <property type="term" value="P:Ras protein signal transduction"/>
    <property type="evidence" value="ECO:0007669"/>
    <property type="project" value="TreeGrafter"/>
</dbReference>
<comment type="subcellular location">
    <subcellularLocation>
        <location evidence="2">Cytoplasm</location>
    </subcellularLocation>
    <subcellularLocation>
        <location evidence="1">Membrane</location>
        <topology evidence="1">Peripheral membrane protein</topology>
    </subcellularLocation>
</comment>
<dbReference type="SUPFAM" id="SSF57889">
    <property type="entry name" value="Cysteine-rich domain"/>
    <property type="match status" value="1"/>
</dbReference>
<dbReference type="Proteomes" id="UP000007303">
    <property type="component" value="Unassembled WGS sequence"/>
</dbReference>
<dbReference type="Gene3D" id="3.30.60.20">
    <property type="match status" value="1"/>
</dbReference>
<name>H3D2Q1_TETNG</name>
<reference evidence="21" key="2">
    <citation type="submission" date="2025-08" db="UniProtKB">
        <authorList>
            <consortium name="Ensembl"/>
        </authorList>
    </citation>
    <scope>IDENTIFICATION</scope>
</reference>
<evidence type="ECO:0000256" key="3">
    <source>
        <dbReference type="ARBA" id="ARBA00005843"/>
    </source>
</evidence>
<evidence type="ECO:0000256" key="14">
    <source>
        <dbReference type="ARBA" id="ARBA00022840"/>
    </source>
</evidence>
<keyword evidence="12" id="KW-0418">Kinase</keyword>
<dbReference type="Gene3D" id="1.10.150.50">
    <property type="entry name" value="Transcription Factor, Ets-1"/>
    <property type="match status" value="1"/>
</dbReference>
<evidence type="ECO:0000256" key="15">
    <source>
        <dbReference type="ARBA" id="ARBA00023136"/>
    </source>
</evidence>
<evidence type="ECO:0000256" key="17">
    <source>
        <dbReference type="ARBA" id="ARBA00048679"/>
    </source>
</evidence>
<dbReference type="InterPro" id="IPR001245">
    <property type="entry name" value="Ser-Thr/Tyr_kinase_cat_dom"/>
</dbReference>
<dbReference type="PANTHER" id="PTHR23257:SF716">
    <property type="entry name" value="KINASE SUPPRESSOR OF RAS 1"/>
    <property type="match status" value="1"/>
</dbReference>
<dbReference type="InterPro" id="IPR050167">
    <property type="entry name" value="Ser_Thr_protein_kinase"/>
</dbReference>
<comment type="catalytic activity">
    <reaction evidence="16">
        <text>L-threonyl-[protein] + ATP = O-phospho-L-threonyl-[protein] + ADP + H(+)</text>
        <dbReference type="Rhea" id="RHEA:46608"/>
        <dbReference type="Rhea" id="RHEA-COMP:11060"/>
        <dbReference type="Rhea" id="RHEA-COMP:11605"/>
        <dbReference type="ChEBI" id="CHEBI:15378"/>
        <dbReference type="ChEBI" id="CHEBI:30013"/>
        <dbReference type="ChEBI" id="CHEBI:30616"/>
        <dbReference type="ChEBI" id="CHEBI:61977"/>
        <dbReference type="ChEBI" id="CHEBI:456216"/>
        <dbReference type="EC" id="2.7.11.1"/>
    </reaction>
</comment>
<evidence type="ECO:0000256" key="1">
    <source>
        <dbReference type="ARBA" id="ARBA00004170"/>
    </source>
</evidence>
<dbReference type="InParanoid" id="H3D2Q1"/>
<dbReference type="GO" id="GO:0005737">
    <property type="term" value="C:cytoplasm"/>
    <property type="evidence" value="ECO:0007669"/>
    <property type="project" value="UniProtKB-SubCell"/>
</dbReference>
<dbReference type="GO" id="GO:0005524">
    <property type="term" value="F:ATP binding"/>
    <property type="evidence" value="ECO:0007669"/>
    <property type="project" value="UniProtKB-KW"/>
</dbReference>
<protein>
    <recommendedName>
        <fullName evidence="4">non-specific serine/threonine protein kinase</fullName>
        <ecNumber evidence="4">2.7.11.1</ecNumber>
    </recommendedName>
</protein>
<dbReference type="PROSITE" id="PS00479">
    <property type="entry name" value="ZF_DAG_PE_1"/>
    <property type="match status" value="1"/>
</dbReference>
<dbReference type="AlphaFoldDB" id="H3D2Q1"/>
<keyword evidence="5" id="KW-0963">Cytoplasm</keyword>
<dbReference type="FunFam" id="1.10.510.10:FF:000107">
    <property type="entry name" value="kinase suppressor of Ras 1"/>
    <property type="match status" value="1"/>
</dbReference>
<evidence type="ECO:0000256" key="5">
    <source>
        <dbReference type="ARBA" id="ARBA00022490"/>
    </source>
</evidence>
<feature type="region of interest" description="Disordered" evidence="18">
    <location>
        <begin position="409"/>
        <end position="466"/>
    </location>
</feature>
<feature type="domain" description="Phorbol-ester/DAG-type" evidence="20">
    <location>
        <begin position="327"/>
        <end position="371"/>
    </location>
</feature>
<dbReference type="InterPro" id="IPR000719">
    <property type="entry name" value="Prot_kinase_dom"/>
</dbReference>
<dbReference type="Gene3D" id="1.10.510.10">
    <property type="entry name" value="Transferase(Phosphotransferase) domain 1"/>
    <property type="match status" value="1"/>
</dbReference>
<evidence type="ECO:0000256" key="16">
    <source>
        <dbReference type="ARBA" id="ARBA00047899"/>
    </source>
</evidence>
<keyword evidence="15" id="KW-0472">Membrane</keyword>
<dbReference type="Pfam" id="PF20406">
    <property type="entry name" value="SAM_KSR1_N"/>
    <property type="match status" value="1"/>
</dbReference>
<dbReference type="CDD" id="cd20872">
    <property type="entry name" value="C1_KSR1"/>
    <property type="match status" value="1"/>
</dbReference>
<feature type="region of interest" description="Disordered" evidence="18">
    <location>
        <begin position="169"/>
        <end position="314"/>
    </location>
</feature>
<evidence type="ECO:0000256" key="2">
    <source>
        <dbReference type="ARBA" id="ARBA00004496"/>
    </source>
</evidence>